<dbReference type="GO" id="GO:0005634">
    <property type="term" value="C:nucleus"/>
    <property type="evidence" value="ECO:0007669"/>
    <property type="project" value="UniProtKB-SubCell"/>
</dbReference>
<dbReference type="PANTHER" id="PTHR45884:SF2">
    <property type="entry name" value="N-ACETYLTRANSFERASE ECO"/>
    <property type="match status" value="1"/>
</dbReference>
<evidence type="ECO:0000256" key="9">
    <source>
        <dbReference type="ARBA" id="ARBA00023315"/>
    </source>
</evidence>
<dbReference type="GO" id="GO:0007064">
    <property type="term" value="P:mitotic sister chromatid cohesion"/>
    <property type="evidence" value="ECO:0007669"/>
    <property type="project" value="TreeGrafter"/>
</dbReference>
<accession>A0A8K0XU23</accession>
<evidence type="ECO:0008006" key="15">
    <source>
        <dbReference type="Google" id="ProtNLM"/>
    </source>
</evidence>
<evidence type="ECO:0000259" key="12">
    <source>
        <dbReference type="Pfam" id="PF13880"/>
    </source>
</evidence>
<keyword evidence="3" id="KW-0808">Transferase</keyword>
<evidence type="ECO:0000256" key="8">
    <source>
        <dbReference type="ARBA" id="ARBA00023306"/>
    </source>
</evidence>
<evidence type="ECO:0000256" key="10">
    <source>
        <dbReference type="SAM" id="MobiDB-lite"/>
    </source>
</evidence>
<feature type="domain" description="N-acetyltransferase ESCO zinc-finger" evidence="11">
    <location>
        <begin position="74"/>
        <end position="111"/>
    </location>
</feature>
<organism evidence="13 14">
    <name type="scientific">Cristinia sonorae</name>
    <dbReference type="NCBI Taxonomy" id="1940300"/>
    <lineage>
        <taxon>Eukaryota</taxon>
        <taxon>Fungi</taxon>
        <taxon>Dikarya</taxon>
        <taxon>Basidiomycota</taxon>
        <taxon>Agaricomycotina</taxon>
        <taxon>Agaricomycetes</taxon>
        <taxon>Agaricomycetidae</taxon>
        <taxon>Agaricales</taxon>
        <taxon>Pleurotineae</taxon>
        <taxon>Stephanosporaceae</taxon>
        <taxon>Cristinia</taxon>
    </lineage>
</organism>
<evidence type="ECO:0000256" key="5">
    <source>
        <dbReference type="ARBA" id="ARBA00022771"/>
    </source>
</evidence>
<dbReference type="PANTHER" id="PTHR45884">
    <property type="entry name" value="N-ACETYLTRANSFERASE ECO"/>
    <property type="match status" value="1"/>
</dbReference>
<dbReference type="GO" id="GO:0008270">
    <property type="term" value="F:zinc ion binding"/>
    <property type="evidence" value="ECO:0007669"/>
    <property type="project" value="UniProtKB-KW"/>
</dbReference>
<comment type="caution">
    <text evidence="13">The sequence shown here is derived from an EMBL/GenBank/DDBJ whole genome shotgun (WGS) entry which is preliminary data.</text>
</comment>
<dbReference type="EMBL" id="JAEVFJ010000002">
    <property type="protein sequence ID" value="KAH8106770.1"/>
    <property type="molecule type" value="Genomic_DNA"/>
</dbReference>
<evidence type="ECO:0000256" key="4">
    <source>
        <dbReference type="ARBA" id="ARBA00022723"/>
    </source>
</evidence>
<evidence type="ECO:0000256" key="2">
    <source>
        <dbReference type="ARBA" id="ARBA00005816"/>
    </source>
</evidence>
<proteinExistence type="inferred from homology"/>
<evidence type="ECO:0000256" key="7">
    <source>
        <dbReference type="ARBA" id="ARBA00023242"/>
    </source>
</evidence>
<evidence type="ECO:0000256" key="1">
    <source>
        <dbReference type="ARBA" id="ARBA00004123"/>
    </source>
</evidence>
<evidence type="ECO:0000313" key="14">
    <source>
        <dbReference type="Proteomes" id="UP000813824"/>
    </source>
</evidence>
<dbReference type="InterPro" id="IPR028005">
    <property type="entry name" value="AcTrfase_ESCO_Znf_dom"/>
</dbReference>
<dbReference type="GO" id="GO:0061733">
    <property type="term" value="F:protein-lysine-acetyltransferase activity"/>
    <property type="evidence" value="ECO:0007669"/>
    <property type="project" value="TreeGrafter"/>
</dbReference>
<evidence type="ECO:0000259" key="11">
    <source>
        <dbReference type="Pfam" id="PF13878"/>
    </source>
</evidence>
<feature type="domain" description="N-acetyltransferase ESCO acetyl-transferase" evidence="12">
    <location>
        <begin position="269"/>
        <end position="329"/>
    </location>
</feature>
<dbReference type="OrthoDB" id="428854at2759"/>
<keyword evidence="9" id="KW-0012">Acyltransferase</keyword>
<evidence type="ECO:0000256" key="3">
    <source>
        <dbReference type="ARBA" id="ARBA00022679"/>
    </source>
</evidence>
<comment type="subcellular location">
    <subcellularLocation>
        <location evidence="1">Nucleus</location>
    </subcellularLocation>
</comment>
<comment type="similarity">
    <text evidence="2">Belongs to the acetyltransferase family. ECO subfamily.</text>
</comment>
<evidence type="ECO:0000256" key="6">
    <source>
        <dbReference type="ARBA" id="ARBA00022833"/>
    </source>
</evidence>
<dbReference type="Pfam" id="PF13878">
    <property type="entry name" value="zf-C2H2_3"/>
    <property type="match status" value="1"/>
</dbReference>
<name>A0A8K0XU23_9AGAR</name>
<reference evidence="13" key="1">
    <citation type="journal article" date="2021" name="New Phytol.">
        <title>Evolutionary innovations through gain and loss of genes in the ectomycorrhizal Boletales.</title>
        <authorList>
            <person name="Wu G."/>
            <person name="Miyauchi S."/>
            <person name="Morin E."/>
            <person name="Kuo A."/>
            <person name="Drula E."/>
            <person name="Varga T."/>
            <person name="Kohler A."/>
            <person name="Feng B."/>
            <person name="Cao Y."/>
            <person name="Lipzen A."/>
            <person name="Daum C."/>
            <person name="Hundley H."/>
            <person name="Pangilinan J."/>
            <person name="Johnson J."/>
            <person name="Barry K."/>
            <person name="LaButti K."/>
            <person name="Ng V."/>
            <person name="Ahrendt S."/>
            <person name="Min B."/>
            <person name="Choi I.G."/>
            <person name="Park H."/>
            <person name="Plett J.M."/>
            <person name="Magnuson J."/>
            <person name="Spatafora J.W."/>
            <person name="Nagy L.G."/>
            <person name="Henrissat B."/>
            <person name="Grigoriev I.V."/>
            <person name="Yang Z.L."/>
            <person name="Xu J."/>
            <person name="Martin F.M."/>
        </authorList>
    </citation>
    <scope>NUCLEOTIDE SEQUENCE</scope>
    <source>
        <strain evidence="13">KKN 215</strain>
    </source>
</reference>
<feature type="region of interest" description="Disordered" evidence="10">
    <location>
        <begin position="1"/>
        <end position="36"/>
    </location>
</feature>
<keyword evidence="5" id="KW-0863">Zinc-finger</keyword>
<keyword evidence="6" id="KW-0862">Zinc</keyword>
<evidence type="ECO:0000313" key="13">
    <source>
        <dbReference type="EMBL" id="KAH8106770.1"/>
    </source>
</evidence>
<keyword evidence="8" id="KW-0131">Cell cycle</keyword>
<dbReference type="GO" id="GO:0000785">
    <property type="term" value="C:chromatin"/>
    <property type="evidence" value="ECO:0007669"/>
    <property type="project" value="TreeGrafter"/>
</dbReference>
<dbReference type="Proteomes" id="UP000813824">
    <property type="component" value="Unassembled WGS sequence"/>
</dbReference>
<dbReference type="Pfam" id="PF13880">
    <property type="entry name" value="Acetyltransf_13"/>
    <property type="match status" value="1"/>
</dbReference>
<keyword evidence="14" id="KW-1185">Reference proteome</keyword>
<keyword evidence="4" id="KW-0479">Metal-binding</keyword>
<keyword evidence="7" id="KW-0539">Nucleus</keyword>
<dbReference type="InterPro" id="IPR028009">
    <property type="entry name" value="ESCO_Acetyltransf_dom"/>
</dbReference>
<gene>
    <name evidence="13" type="ORF">BXZ70DRAFT_1060877</name>
</gene>
<dbReference type="AlphaFoldDB" id="A0A8K0XU23"/>
<protein>
    <recommendedName>
        <fullName evidence="15">N-acetyltransferase ECO1</fullName>
    </recommendedName>
</protein>
<sequence length="337" mass="36647">MATKVKKTYGMRPNLMARSSSPPSELAPSPPTPKRKRTLVDQLSFHNAPSAKKPRVSAKQTLVKDKGKQKQLTQLHFSLETSVLRTCTLCDLTYTKGAPDDESLHRSHCARVQRGLEWGKEEERESVKAKVEELVSDIRLKNGARGRIICFRPDIGGKIGAKLNTLLETINLTLSAPALSPSALQTSKVYLFLLAVPSKTSSSSREKIVGCAVAQRINTAMAIAPADVIASPAIAPRGDTNDSEPTQPRFIPVDEATNLYVDPRPLPTPMGIPRLFVSSSHRRIGIASRLLTTAAHNFILGCPLDPRKGEVAFSQPTGAGKAVLEKWGKGGVRIYEE</sequence>